<keyword evidence="2" id="KW-1185">Reference proteome</keyword>
<evidence type="ECO:0000313" key="2">
    <source>
        <dbReference type="Proteomes" id="UP000231553"/>
    </source>
</evidence>
<dbReference type="OrthoDB" id="7855643at2"/>
<dbReference type="AlphaFoldDB" id="A0A2M8J675"/>
<reference evidence="1 2" key="1">
    <citation type="journal article" date="2018" name="Int. J. Syst. Evol. Microbiol.">
        <title>Pseudooceanicola lipolyticus sp. nov., a marine alphaproteobacterium, reclassification of Oceanicola flagellatus as Pseudooceanicola flagellatus comb. nov. and emended description of the genus Pseudooceanicola.</title>
        <authorList>
            <person name="Huang M.-M."/>
            <person name="Guo L.-L."/>
            <person name="Wu Y.-H."/>
            <person name="Lai Q.-L."/>
            <person name="Shao Z.-Z."/>
            <person name="Wang C.-S."/>
            <person name="Wu M."/>
            <person name="Xu X.-W."/>
        </authorList>
    </citation>
    <scope>NUCLEOTIDE SEQUENCE [LARGE SCALE GENOMIC DNA]</scope>
    <source>
        <strain evidence="1 2">157</strain>
    </source>
</reference>
<organism evidence="1 2">
    <name type="scientific">Pseudooceanicola lipolyticus</name>
    <dbReference type="NCBI Taxonomy" id="2029104"/>
    <lineage>
        <taxon>Bacteria</taxon>
        <taxon>Pseudomonadati</taxon>
        <taxon>Pseudomonadota</taxon>
        <taxon>Alphaproteobacteria</taxon>
        <taxon>Rhodobacterales</taxon>
        <taxon>Paracoccaceae</taxon>
        <taxon>Pseudooceanicola</taxon>
    </lineage>
</organism>
<dbReference type="Proteomes" id="UP000231553">
    <property type="component" value="Unassembled WGS sequence"/>
</dbReference>
<evidence type="ECO:0000313" key="1">
    <source>
        <dbReference type="EMBL" id="PJE38279.1"/>
    </source>
</evidence>
<proteinExistence type="predicted"/>
<gene>
    <name evidence="1" type="ORF">CVM52_02595</name>
</gene>
<dbReference type="EMBL" id="PGTB01000003">
    <property type="protein sequence ID" value="PJE38279.1"/>
    <property type="molecule type" value="Genomic_DNA"/>
</dbReference>
<protein>
    <submittedName>
        <fullName evidence="1">Uncharacterized protein</fullName>
    </submittedName>
</protein>
<name>A0A2M8J675_9RHOB</name>
<dbReference type="RefSeq" id="WP_100161041.1">
    <property type="nucleotide sequence ID" value="NZ_PGTB01000003.1"/>
</dbReference>
<comment type="caution">
    <text evidence="1">The sequence shown here is derived from an EMBL/GenBank/DDBJ whole genome shotgun (WGS) entry which is preliminary data.</text>
</comment>
<sequence length="137" mass="14658">MKPLILSAAIVAALTVSGTAQELCIEPIRPEAAHLLDAGLSGAEVRAEFRRYFSEVEDYLNCLNETSGRIRDDARAAAYDYQQVLETTEPGKAGQGDDGFRPQSVAMKDTGELFLDYRPNAGGTGYAGAARKSSAGR</sequence>
<accession>A0A2M8J675</accession>